<dbReference type="EMBL" id="QLLQ01000004">
    <property type="protein sequence ID" value="RAJ25218.1"/>
    <property type="molecule type" value="Genomic_DNA"/>
</dbReference>
<evidence type="ECO:0000313" key="3">
    <source>
        <dbReference type="Proteomes" id="UP000248987"/>
    </source>
</evidence>
<gene>
    <name evidence="2" type="ORF">LX77_01520</name>
</gene>
<organism evidence="2 3">
    <name type="scientific">Gelidibacter algens</name>
    <dbReference type="NCBI Taxonomy" id="49280"/>
    <lineage>
        <taxon>Bacteria</taxon>
        <taxon>Pseudomonadati</taxon>
        <taxon>Bacteroidota</taxon>
        <taxon>Flavobacteriia</taxon>
        <taxon>Flavobacteriales</taxon>
        <taxon>Flavobacteriaceae</taxon>
        <taxon>Gelidibacter</taxon>
    </lineage>
</organism>
<dbReference type="SUPFAM" id="SSF53756">
    <property type="entry name" value="UDP-Glycosyltransferase/glycogen phosphorylase"/>
    <property type="match status" value="1"/>
</dbReference>
<dbReference type="GO" id="GO:0016757">
    <property type="term" value="F:glycosyltransferase activity"/>
    <property type="evidence" value="ECO:0007669"/>
    <property type="project" value="InterPro"/>
</dbReference>
<keyword evidence="3" id="KW-1185">Reference proteome</keyword>
<comment type="caution">
    <text evidence="2">The sequence shown here is derived from an EMBL/GenBank/DDBJ whole genome shotgun (WGS) entry which is preliminary data.</text>
</comment>
<dbReference type="AlphaFoldDB" id="A0A327S8W7"/>
<evidence type="ECO:0000259" key="1">
    <source>
        <dbReference type="Pfam" id="PF00534"/>
    </source>
</evidence>
<dbReference type="Gene3D" id="3.40.50.2000">
    <property type="entry name" value="Glycogen Phosphorylase B"/>
    <property type="match status" value="2"/>
</dbReference>
<accession>A0A327S8W7</accession>
<protein>
    <submittedName>
        <fullName evidence="2">Glycosyltransferase involved in cell wall biosynthesis</fullName>
    </submittedName>
</protein>
<dbReference type="PANTHER" id="PTHR12526">
    <property type="entry name" value="GLYCOSYLTRANSFERASE"/>
    <property type="match status" value="1"/>
</dbReference>
<evidence type="ECO:0000313" key="2">
    <source>
        <dbReference type="EMBL" id="RAJ25218.1"/>
    </source>
</evidence>
<dbReference type="Proteomes" id="UP000248987">
    <property type="component" value="Unassembled WGS sequence"/>
</dbReference>
<keyword evidence="2" id="KW-0808">Transferase</keyword>
<dbReference type="RefSeq" id="WP_111625824.1">
    <property type="nucleotide sequence ID" value="NZ_QLLQ01000004.1"/>
</dbReference>
<dbReference type="InterPro" id="IPR001296">
    <property type="entry name" value="Glyco_trans_1"/>
</dbReference>
<feature type="domain" description="Glycosyl transferase family 1" evidence="1">
    <location>
        <begin position="179"/>
        <end position="338"/>
    </location>
</feature>
<proteinExistence type="predicted"/>
<name>A0A327S8W7_9FLAO</name>
<reference evidence="2 3" key="1">
    <citation type="submission" date="2018-06" db="EMBL/GenBank/DDBJ databases">
        <title>Genomic Encyclopedia of Archaeal and Bacterial Type Strains, Phase II (KMG-II): from individual species to whole genera.</title>
        <authorList>
            <person name="Goeker M."/>
        </authorList>
    </citation>
    <scope>NUCLEOTIDE SEQUENCE [LARGE SCALE GENOMIC DNA]</scope>
    <source>
        <strain evidence="2 3">DSM 12408</strain>
    </source>
</reference>
<dbReference type="CDD" id="cd03801">
    <property type="entry name" value="GT4_PimA-like"/>
    <property type="match status" value="1"/>
</dbReference>
<dbReference type="Pfam" id="PF00534">
    <property type="entry name" value="Glycos_transf_1"/>
    <property type="match status" value="1"/>
</dbReference>
<sequence>MTLKSIAVICNYEIREDRIGGMDRFFEAFDTKAKTQGYTIHWFFKGEKVIDFYKGLDITLTQTASVESLFLNDLKKDTRSYDYVITHFTELCAPFYKAVKLKTNACCIAVDHNPRPLEGFPLKKRLKLRLKGMLYSRYIDFFIGVSSYCLDHLVKEYGNSIRRKCLVIYNGILADIYIKKSRLTNTPKFIIACHLRKEKGVQDVINALALVDKNLLRKFKLDVYGEGPYEHYLKLLVADLNLEEYVKFRGSRNDLHLLYHNYDYLIHASHGETFCFTVVESLVSNLRVITTKGAGNILGLVKDGENGYTFNIMGINELSNIIVDILKNEESMNELKTNQEMIDKFSTERMVDGYLNLLS</sequence>
<dbReference type="PANTHER" id="PTHR12526:SF630">
    <property type="entry name" value="GLYCOSYLTRANSFERASE"/>
    <property type="match status" value="1"/>
</dbReference>